<gene>
    <name evidence="8" type="ORF">BN1079_03271</name>
</gene>
<accession>A0A078LZX5</accession>
<dbReference type="NCBIfam" id="NF007980">
    <property type="entry name" value="PRK10707.1"/>
    <property type="match status" value="1"/>
</dbReference>
<evidence type="ECO:0000256" key="5">
    <source>
        <dbReference type="ARBA" id="ARBA00022842"/>
    </source>
</evidence>
<dbReference type="RefSeq" id="WP_037026120.1">
    <property type="nucleotide sequence ID" value="NZ_CCSF01000001.1"/>
</dbReference>
<dbReference type="CDD" id="cd03426">
    <property type="entry name" value="NUDIX_CoAse_Nudt7"/>
    <property type="match status" value="1"/>
</dbReference>
<dbReference type="GO" id="GO:0046872">
    <property type="term" value="F:metal ion binding"/>
    <property type="evidence" value="ECO:0007669"/>
    <property type="project" value="UniProtKB-KW"/>
</dbReference>
<dbReference type="EMBL" id="CCSF01000001">
    <property type="protein sequence ID" value="CDZ95922.1"/>
    <property type="molecule type" value="Genomic_DNA"/>
</dbReference>
<keyword evidence="5" id="KW-0460">Magnesium</keyword>
<dbReference type="GO" id="GO:0010945">
    <property type="term" value="F:coenzyme A diphosphatase activity"/>
    <property type="evidence" value="ECO:0007669"/>
    <property type="project" value="InterPro"/>
</dbReference>
<dbReference type="HOGENOM" id="CLU_040940_5_2_6"/>
<comment type="cofactor">
    <cofactor evidence="1">
        <name>Mn(2+)</name>
        <dbReference type="ChEBI" id="CHEBI:29035"/>
    </cofactor>
</comment>
<dbReference type="SUPFAM" id="SSF55811">
    <property type="entry name" value="Nudix"/>
    <property type="match status" value="1"/>
</dbReference>
<keyword evidence="9" id="KW-1185">Reference proteome</keyword>
<dbReference type="Pfam" id="PF00293">
    <property type="entry name" value="NUDIX"/>
    <property type="match status" value="1"/>
</dbReference>
<keyword evidence="6" id="KW-0464">Manganese</keyword>
<keyword evidence="4" id="KW-0378">Hydrolase</keyword>
<evidence type="ECO:0000259" key="7">
    <source>
        <dbReference type="PROSITE" id="PS51462"/>
    </source>
</evidence>
<dbReference type="PANTHER" id="PTHR12992:SF11">
    <property type="entry name" value="MITOCHONDRIAL COENZYME A DIPHOSPHATASE NUDT8"/>
    <property type="match status" value="1"/>
</dbReference>
<dbReference type="PANTHER" id="PTHR12992">
    <property type="entry name" value="NUDIX HYDROLASE"/>
    <property type="match status" value="1"/>
</dbReference>
<dbReference type="eggNOG" id="COG0494">
    <property type="taxonomic scope" value="Bacteria"/>
</dbReference>
<evidence type="ECO:0000313" key="9">
    <source>
        <dbReference type="Proteomes" id="UP000053902"/>
    </source>
</evidence>
<evidence type="ECO:0000313" key="8">
    <source>
        <dbReference type="EMBL" id="CDZ95922.1"/>
    </source>
</evidence>
<proteinExistence type="predicted"/>
<dbReference type="OrthoDB" id="9802805at2"/>
<name>A0A078LZX5_9PSED</name>
<dbReference type="STRING" id="1499686.BN1079_03271"/>
<dbReference type="InterPro" id="IPR045121">
    <property type="entry name" value="CoAse"/>
</dbReference>
<comment type="cofactor">
    <cofactor evidence="2">
        <name>Mg(2+)</name>
        <dbReference type="ChEBI" id="CHEBI:18420"/>
    </cofactor>
</comment>
<dbReference type="PROSITE" id="PS51462">
    <property type="entry name" value="NUDIX"/>
    <property type="match status" value="1"/>
</dbReference>
<dbReference type="Gene3D" id="3.90.79.10">
    <property type="entry name" value="Nucleoside Triphosphate Pyrophosphohydrolase"/>
    <property type="match status" value="1"/>
</dbReference>
<keyword evidence="3" id="KW-0479">Metal-binding</keyword>
<evidence type="ECO:0000256" key="6">
    <source>
        <dbReference type="ARBA" id="ARBA00023211"/>
    </source>
</evidence>
<dbReference type="InterPro" id="IPR015797">
    <property type="entry name" value="NUDIX_hydrolase-like_dom_sf"/>
</dbReference>
<evidence type="ECO:0000256" key="1">
    <source>
        <dbReference type="ARBA" id="ARBA00001936"/>
    </source>
</evidence>
<sequence>MLDTILRRVRDYSPHLLEPEGRLPEAAVLMPVTRSETPELVLTLRASGLSTHGGEVAFPGGRRDPEDGDLAQTALREAEEEVGLAPGMVEIVGPLSSVISLHGIHVTPYVGIVPDFVEYRANDAEIASVFSVPLDFFCHDPREFTHRIDYQGGAWYVPSYRYGEYQIWGLTAIMIVELVNLVYDAGIELRQAPASYIHLTKNKR</sequence>
<organism evidence="8 9">
    <name type="scientific">Pseudomonas saudiphocaensis</name>
    <dbReference type="NCBI Taxonomy" id="1499686"/>
    <lineage>
        <taxon>Bacteria</taxon>
        <taxon>Pseudomonadati</taxon>
        <taxon>Pseudomonadota</taxon>
        <taxon>Gammaproteobacteria</taxon>
        <taxon>Pseudomonadales</taxon>
        <taxon>Pseudomonadaceae</taxon>
        <taxon>Pseudomonas</taxon>
    </lineage>
</organism>
<dbReference type="AlphaFoldDB" id="A0A078LZX5"/>
<evidence type="ECO:0000256" key="2">
    <source>
        <dbReference type="ARBA" id="ARBA00001946"/>
    </source>
</evidence>
<evidence type="ECO:0000256" key="4">
    <source>
        <dbReference type="ARBA" id="ARBA00022801"/>
    </source>
</evidence>
<reference evidence="8 9" key="1">
    <citation type="submission" date="2014-07" db="EMBL/GenBank/DDBJ databases">
        <authorList>
            <person name="Urmite Genomes Urmite Genomes"/>
        </authorList>
    </citation>
    <scope>NUCLEOTIDE SEQUENCE [LARGE SCALE GENOMIC DNA]</scope>
    <source>
        <strain evidence="8 9">20_BN</strain>
    </source>
</reference>
<evidence type="ECO:0000256" key="3">
    <source>
        <dbReference type="ARBA" id="ARBA00022723"/>
    </source>
</evidence>
<feature type="domain" description="Nudix hydrolase" evidence="7">
    <location>
        <begin position="22"/>
        <end position="154"/>
    </location>
</feature>
<dbReference type="InterPro" id="IPR000086">
    <property type="entry name" value="NUDIX_hydrolase_dom"/>
</dbReference>
<dbReference type="Proteomes" id="UP000053902">
    <property type="component" value="Unassembled WGS sequence"/>
</dbReference>
<protein>
    <submittedName>
        <fullName evidence="8">MutT/nudix family protein</fullName>
    </submittedName>
</protein>